<evidence type="ECO:0000256" key="6">
    <source>
        <dbReference type="ARBA" id="ARBA00023004"/>
    </source>
</evidence>
<evidence type="ECO:0000256" key="7">
    <source>
        <dbReference type="ARBA" id="ARBA00023033"/>
    </source>
</evidence>
<evidence type="ECO:0000313" key="11">
    <source>
        <dbReference type="WBParaSite" id="Csp11.Scaffold629.g11100.t1"/>
    </source>
</evidence>
<dbReference type="Gene3D" id="1.10.630.10">
    <property type="entry name" value="Cytochrome P450"/>
    <property type="match status" value="1"/>
</dbReference>
<dbReference type="eggNOG" id="KOG0158">
    <property type="taxonomic scope" value="Eukaryota"/>
</dbReference>
<dbReference type="GO" id="GO:0004497">
    <property type="term" value="F:monooxygenase activity"/>
    <property type="evidence" value="ECO:0007669"/>
    <property type="project" value="UniProtKB-KW"/>
</dbReference>
<accession>A0A1I7TRP1</accession>
<keyword evidence="7 9" id="KW-0503">Monooxygenase</keyword>
<dbReference type="Proteomes" id="UP000095282">
    <property type="component" value="Unplaced"/>
</dbReference>
<evidence type="ECO:0000256" key="8">
    <source>
        <dbReference type="PIRSR" id="PIRSR602401-1"/>
    </source>
</evidence>
<dbReference type="InterPro" id="IPR002401">
    <property type="entry name" value="Cyt_P450_E_grp-I"/>
</dbReference>
<dbReference type="WBParaSite" id="Csp11.Scaffold629.g11100.t1">
    <property type="protein sequence ID" value="Csp11.Scaffold629.g11100.t1"/>
    <property type="gene ID" value="Csp11.Scaffold629.g11100"/>
</dbReference>
<dbReference type="InterPro" id="IPR036396">
    <property type="entry name" value="Cyt_P450_sf"/>
</dbReference>
<evidence type="ECO:0000256" key="5">
    <source>
        <dbReference type="ARBA" id="ARBA00023002"/>
    </source>
</evidence>
<dbReference type="SUPFAM" id="SSF48264">
    <property type="entry name" value="Cytochrome P450"/>
    <property type="match status" value="1"/>
</dbReference>
<evidence type="ECO:0000256" key="9">
    <source>
        <dbReference type="RuleBase" id="RU000461"/>
    </source>
</evidence>
<proteinExistence type="inferred from homology"/>
<dbReference type="GO" id="GO:0016705">
    <property type="term" value="F:oxidoreductase activity, acting on paired donors, with incorporation or reduction of molecular oxygen"/>
    <property type="evidence" value="ECO:0007669"/>
    <property type="project" value="InterPro"/>
</dbReference>
<keyword evidence="6 8" id="KW-0408">Iron</keyword>
<name>A0A1I7TRP1_9PELO</name>
<dbReference type="PROSITE" id="PS00086">
    <property type="entry name" value="CYTOCHROME_P450"/>
    <property type="match status" value="1"/>
</dbReference>
<feature type="binding site" description="axial binding residue" evidence="8">
    <location>
        <position position="437"/>
    </location>
    <ligand>
        <name>heme</name>
        <dbReference type="ChEBI" id="CHEBI:30413"/>
    </ligand>
    <ligandPart>
        <name>Fe</name>
        <dbReference type="ChEBI" id="CHEBI:18248"/>
    </ligandPart>
</feature>
<protein>
    <submittedName>
        <fullName evidence="11">Cytochrome P450</fullName>
    </submittedName>
</protein>
<comment type="similarity">
    <text evidence="2 9">Belongs to the cytochrome P450 family.</text>
</comment>
<keyword evidence="4 8" id="KW-0479">Metal-binding</keyword>
<dbReference type="PANTHER" id="PTHR24292">
    <property type="entry name" value="CYTOCHROME P450"/>
    <property type="match status" value="1"/>
</dbReference>
<reference evidence="11" key="1">
    <citation type="submission" date="2016-11" db="UniProtKB">
        <authorList>
            <consortium name="WormBaseParasite"/>
        </authorList>
    </citation>
    <scope>IDENTIFICATION</scope>
</reference>
<dbReference type="GO" id="GO:0005506">
    <property type="term" value="F:iron ion binding"/>
    <property type="evidence" value="ECO:0007669"/>
    <property type="project" value="InterPro"/>
</dbReference>
<dbReference type="GO" id="GO:0020037">
    <property type="term" value="F:heme binding"/>
    <property type="evidence" value="ECO:0007669"/>
    <property type="project" value="InterPro"/>
</dbReference>
<evidence type="ECO:0000256" key="2">
    <source>
        <dbReference type="ARBA" id="ARBA00010617"/>
    </source>
</evidence>
<evidence type="ECO:0000313" key="10">
    <source>
        <dbReference type="Proteomes" id="UP000095282"/>
    </source>
</evidence>
<dbReference type="PRINTS" id="PR00463">
    <property type="entry name" value="EP450I"/>
</dbReference>
<dbReference type="AlphaFoldDB" id="A0A1I7TRP1"/>
<dbReference type="InterPro" id="IPR050476">
    <property type="entry name" value="Insect_CytP450_Detox"/>
</dbReference>
<dbReference type="InterPro" id="IPR017972">
    <property type="entry name" value="Cyt_P450_CS"/>
</dbReference>
<dbReference type="STRING" id="1561998.A0A1I7TRP1"/>
<organism evidence="10 11">
    <name type="scientific">Caenorhabditis tropicalis</name>
    <dbReference type="NCBI Taxonomy" id="1561998"/>
    <lineage>
        <taxon>Eukaryota</taxon>
        <taxon>Metazoa</taxon>
        <taxon>Ecdysozoa</taxon>
        <taxon>Nematoda</taxon>
        <taxon>Chromadorea</taxon>
        <taxon>Rhabditida</taxon>
        <taxon>Rhabditina</taxon>
        <taxon>Rhabditomorpha</taxon>
        <taxon>Rhabditoidea</taxon>
        <taxon>Rhabditidae</taxon>
        <taxon>Peloderinae</taxon>
        <taxon>Caenorhabditis</taxon>
    </lineage>
</organism>
<evidence type="ECO:0000256" key="3">
    <source>
        <dbReference type="ARBA" id="ARBA00022617"/>
    </source>
</evidence>
<dbReference type="Pfam" id="PF00067">
    <property type="entry name" value="p450"/>
    <property type="match status" value="1"/>
</dbReference>
<dbReference type="PANTHER" id="PTHR24292:SF102">
    <property type="entry name" value="CYTOCHROME P450 FAMILY-RELATED"/>
    <property type="match status" value="1"/>
</dbReference>
<dbReference type="InterPro" id="IPR001128">
    <property type="entry name" value="Cyt_P450"/>
</dbReference>
<keyword evidence="10" id="KW-1185">Reference proteome</keyword>
<keyword evidence="3 8" id="KW-0349">Heme</keyword>
<evidence type="ECO:0000256" key="4">
    <source>
        <dbReference type="ARBA" id="ARBA00022723"/>
    </source>
</evidence>
<dbReference type="PRINTS" id="PR00385">
    <property type="entry name" value="P450"/>
</dbReference>
<comment type="cofactor">
    <cofactor evidence="1 8">
        <name>heme</name>
        <dbReference type="ChEBI" id="CHEBI:30413"/>
    </cofactor>
</comment>
<evidence type="ECO:0000256" key="1">
    <source>
        <dbReference type="ARBA" id="ARBA00001971"/>
    </source>
</evidence>
<keyword evidence="5 9" id="KW-0560">Oxidoreductase</keyword>
<sequence length="491" mass="55688">MIRLATMTLGLLFCIKEGHEKSIAVGLIFGKIFGYMEGSVPVLVISDLDVIQEIFVRKFDHFYARKLTNMLHGDMENSTEEPIVNLFVARGSRWKRLRALASPVFTVNSLKKIHPTMEDSILVMMNHLEQNVNGQGINIHEYFQELTYDVISRLAMGQPDSQLFNNPGIQVTKAVFMRTHRVLPWYLAVAFPKYQFQIKKLFINHENVRGGDIGQIFMFCAKSVMSRLQERVSCFARTNGMGVFQAENAKLGVENTERDFIDMFLNFYSETAVEDTEFGTAIEKKVNAEDVIGACFVFLLAGFDTTANALAYAAFLLARHPEKMRLAQEEIEKCCLSESISYDDTTKLKYLDSVVKEALRLYPIGWFACSRECVASTDVGGIRIEKGTMIEVDVMAVHRSKEIWGDDADDFNPERWLNPKPRHTMSWIPFGAGNRQCVGLKLGMSEAKTTLAHLLRKYNIRTGPDTEEKLQLLGCTTTSPKSVTIYLEPRF</sequence>